<proteinExistence type="inferred from homology"/>
<evidence type="ECO:0000256" key="4">
    <source>
        <dbReference type="ARBA" id="ARBA00023211"/>
    </source>
</evidence>
<evidence type="ECO:0000256" key="8">
    <source>
        <dbReference type="PROSITE-ProRule" id="PRU00742"/>
    </source>
</evidence>
<evidence type="ECO:0000256" key="1">
    <source>
        <dbReference type="ARBA" id="ARBA00022723"/>
    </source>
</evidence>
<keyword evidence="10" id="KW-1185">Reference proteome</keyword>
<dbReference type="GO" id="GO:0033389">
    <property type="term" value="P:putrescine biosynthetic process from arginine, via agmatine"/>
    <property type="evidence" value="ECO:0007669"/>
    <property type="project" value="TreeGrafter"/>
</dbReference>
<dbReference type="InterPro" id="IPR023696">
    <property type="entry name" value="Ureohydrolase_dom_sf"/>
</dbReference>
<dbReference type="Pfam" id="PF00491">
    <property type="entry name" value="Arginase"/>
    <property type="match status" value="1"/>
</dbReference>
<comment type="function">
    <text evidence="5">Catalyzes the conversion of N-formimidoyl-L-glutamate to L-glutamate and formamide.</text>
</comment>
<dbReference type="EC" id="3.5.3.8" evidence="5 6"/>
<feature type="binding site" evidence="7">
    <location>
        <position position="166"/>
    </location>
    <ligand>
        <name>Mn(2+)</name>
        <dbReference type="ChEBI" id="CHEBI:29035"/>
        <label>1</label>
    </ligand>
</feature>
<keyword evidence="3 5" id="KW-0369">Histidine metabolism</keyword>
<feature type="binding site" evidence="5">
    <location>
        <position position="259"/>
    </location>
    <ligand>
        <name>Mn(2+)</name>
        <dbReference type="ChEBI" id="CHEBI:29035"/>
        <label>2</label>
    </ligand>
</feature>
<keyword evidence="4 5" id="KW-0464">Manganese</keyword>
<dbReference type="GO" id="GO:0019557">
    <property type="term" value="P:L-histidine catabolic process to glutamate and formate"/>
    <property type="evidence" value="ECO:0007669"/>
    <property type="project" value="UniProtKB-UniPathway"/>
</dbReference>
<dbReference type="GO" id="GO:0008783">
    <property type="term" value="F:agmatinase activity"/>
    <property type="evidence" value="ECO:0007669"/>
    <property type="project" value="TreeGrafter"/>
</dbReference>
<organism evidence="9 10">
    <name type="scientific">Raineya orbicola</name>
    <dbReference type="NCBI Taxonomy" id="2016530"/>
    <lineage>
        <taxon>Bacteria</taxon>
        <taxon>Pseudomonadati</taxon>
        <taxon>Bacteroidota</taxon>
        <taxon>Cytophagia</taxon>
        <taxon>Cytophagales</taxon>
        <taxon>Raineyaceae</taxon>
        <taxon>Raineya</taxon>
    </lineage>
</organism>
<protein>
    <recommendedName>
        <fullName evidence="5 6">Formimidoylglutamase</fullName>
        <ecNumber evidence="5 6">3.5.3.8</ecNumber>
    </recommendedName>
    <alternativeName>
        <fullName evidence="5">Formiminoglutamase</fullName>
    </alternativeName>
    <alternativeName>
        <fullName evidence="5">Formiminoglutamate hydrolase</fullName>
    </alternativeName>
</protein>
<dbReference type="PANTHER" id="PTHR11358">
    <property type="entry name" value="ARGINASE/AGMATINASE"/>
    <property type="match status" value="1"/>
</dbReference>
<dbReference type="Gene3D" id="3.40.800.10">
    <property type="entry name" value="Ureohydrolase domain"/>
    <property type="match status" value="1"/>
</dbReference>
<comment type="pathway">
    <text evidence="5">Amino-acid degradation; L-histidine degradation into L-glutamate; L-glutamate from N-formimidoyl-L-glutamate (hydrolase route): step 1/1.</text>
</comment>
<accession>A0A2N3IKV2</accession>
<dbReference type="HAMAP" id="MF_00737">
    <property type="entry name" value="Formimidoylglutam"/>
    <property type="match status" value="1"/>
</dbReference>
<dbReference type="EMBL" id="NKXO01000001">
    <property type="protein sequence ID" value="PKQ70955.1"/>
    <property type="molecule type" value="Genomic_DNA"/>
</dbReference>
<dbReference type="PIRSF" id="PIRSF036979">
    <property type="entry name" value="Arginase"/>
    <property type="match status" value="1"/>
</dbReference>
<dbReference type="CDD" id="cd09988">
    <property type="entry name" value="Formimidoylglutamase"/>
    <property type="match status" value="1"/>
</dbReference>
<keyword evidence="1 5" id="KW-0479">Metal-binding</keyword>
<sequence>MYRKPNKKNWTGRDDMLIDGELGARWHQKVERINLEEVDKLPRLLGTSKGFTILGFCSDEGVRRNQGRVGAVEGPVQMRVHLSNLPWHFGNNTILVDGGDVFCLAKFLEEAQNFLGEKVFKILYSGYKSILIGGGHEIAWGHYLGVKKFLQTQYSRKLGIINFDAHFDMRENPQKQSTSGTSFLQIAQDRKASNEEFSYFVLGVQKVSNTPKLFQTAHDWGVEYITSEKMDFMFIQDIYKQLSAFIEKQDFLYVSVCLDVFSASYAPGVSALNGLGIYPTIVTDLIRFIAQTGKVLAFDIAELSPKHDTDDRTARLASNLVFTYIDACVNETTQR</sequence>
<feature type="binding site" evidence="5">
    <location>
        <position position="166"/>
    </location>
    <ligand>
        <name>Mn(2+)</name>
        <dbReference type="ChEBI" id="CHEBI:29035"/>
        <label>2</label>
    </ligand>
</feature>
<dbReference type="GO" id="GO:0050415">
    <property type="term" value="F:formimidoylglutamase activity"/>
    <property type="evidence" value="ECO:0007669"/>
    <property type="project" value="UniProtKB-UniRule"/>
</dbReference>
<feature type="binding site" evidence="5 7">
    <location>
        <position position="257"/>
    </location>
    <ligand>
        <name>Mn(2+)</name>
        <dbReference type="ChEBI" id="CHEBI:29035"/>
        <label>1</label>
    </ligand>
</feature>
<comment type="catalytic activity">
    <reaction evidence="5">
        <text>N-formimidoyl-L-glutamate + H2O = formamide + L-glutamate</text>
        <dbReference type="Rhea" id="RHEA:22492"/>
        <dbReference type="ChEBI" id="CHEBI:15377"/>
        <dbReference type="ChEBI" id="CHEBI:16397"/>
        <dbReference type="ChEBI" id="CHEBI:29985"/>
        <dbReference type="ChEBI" id="CHEBI:58928"/>
        <dbReference type="EC" id="3.5.3.8"/>
    </reaction>
</comment>
<evidence type="ECO:0000256" key="5">
    <source>
        <dbReference type="HAMAP-Rule" id="MF_00737"/>
    </source>
</evidence>
<dbReference type="InterPro" id="IPR005923">
    <property type="entry name" value="HutG"/>
</dbReference>
<dbReference type="OrthoDB" id="9788689at2"/>
<gene>
    <name evidence="5" type="primary">hutG</name>
    <name evidence="9" type="ORF">Rain11_0096</name>
</gene>
<comment type="cofactor">
    <cofactor evidence="5 7">
        <name>Mn(2+)</name>
        <dbReference type="ChEBI" id="CHEBI:29035"/>
    </cofactor>
    <text evidence="5 7">Binds 2 manganese ions per subunit.</text>
</comment>
<feature type="binding site" evidence="5 7">
    <location>
        <position position="168"/>
    </location>
    <ligand>
        <name>Mn(2+)</name>
        <dbReference type="ChEBI" id="CHEBI:29035"/>
        <label>1</label>
    </ligand>
</feature>
<dbReference type="AlphaFoldDB" id="A0A2N3IKV2"/>
<dbReference type="GO" id="GO:0030145">
    <property type="term" value="F:manganese ion binding"/>
    <property type="evidence" value="ECO:0007669"/>
    <property type="project" value="UniProtKB-UniRule"/>
</dbReference>
<dbReference type="PANTHER" id="PTHR11358:SF35">
    <property type="entry name" value="FORMIMIDOYLGLUTAMASE"/>
    <property type="match status" value="1"/>
</dbReference>
<dbReference type="GO" id="GO:0019556">
    <property type="term" value="P:L-histidine catabolic process to glutamate and formamide"/>
    <property type="evidence" value="ECO:0007669"/>
    <property type="project" value="UniProtKB-UniRule"/>
</dbReference>
<evidence type="ECO:0000313" key="10">
    <source>
        <dbReference type="Proteomes" id="UP000233387"/>
    </source>
</evidence>
<feature type="binding site" evidence="5 7">
    <location>
        <position position="164"/>
    </location>
    <ligand>
        <name>Mn(2+)</name>
        <dbReference type="ChEBI" id="CHEBI:29035"/>
        <label>1</label>
    </ligand>
</feature>
<dbReference type="UniPathway" id="UPA00379">
    <property type="reaction ID" value="UER00552"/>
</dbReference>
<feature type="binding site" evidence="7">
    <location>
        <position position="259"/>
    </location>
    <ligand>
        <name>Mn(2+)</name>
        <dbReference type="ChEBI" id="CHEBI:29035"/>
        <label>1</label>
    </ligand>
</feature>
<evidence type="ECO:0000256" key="3">
    <source>
        <dbReference type="ARBA" id="ARBA00022808"/>
    </source>
</evidence>
<feature type="binding site" evidence="5">
    <location>
        <position position="257"/>
    </location>
    <ligand>
        <name>Mn(2+)</name>
        <dbReference type="ChEBI" id="CHEBI:29035"/>
        <label>2</label>
    </ligand>
</feature>
<dbReference type="Proteomes" id="UP000233387">
    <property type="component" value="Unassembled WGS sequence"/>
</dbReference>
<evidence type="ECO:0000313" key="9">
    <source>
        <dbReference type="EMBL" id="PKQ70955.1"/>
    </source>
</evidence>
<reference evidence="9 10" key="1">
    <citation type="submission" date="2017-06" db="EMBL/GenBank/DDBJ databases">
        <title>Raineya orbicola gen. nov., sp. nov. a slightly thermophilic bacterium of the phylum Bacteroidetes and the description of Raineyaceae fam. nov.</title>
        <authorList>
            <person name="Albuquerque L."/>
            <person name="Polonia A.R.M."/>
            <person name="Barroso C."/>
            <person name="Froufe H.J.C."/>
            <person name="Lage O."/>
            <person name="Lobo-Da-Cunha A."/>
            <person name="Egas C."/>
            <person name="Da Costa M.S."/>
        </authorList>
    </citation>
    <scope>NUCLEOTIDE SEQUENCE [LARGE SCALE GENOMIC DNA]</scope>
    <source>
        <strain evidence="9 10">SPSPC-11</strain>
    </source>
</reference>
<comment type="similarity">
    <text evidence="5 8">Belongs to the arginase family.</text>
</comment>
<comment type="caution">
    <text evidence="9">The sequence shown here is derived from an EMBL/GenBank/DDBJ whole genome shotgun (WGS) entry which is preliminary data.</text>
</comment>
<dbReference type="InterPro" id="IPR006035">
    <property type="entry name" value="Ureohydrolase"/>
</dbReference>
<dbReference type="SUPFAM" id="SSF52768">
    <property type="entry name" value="Arginase/deacetylase"/>
    <property type="match status" value="1"/>
</dbReference>
<feature type="binding site" evidence="5 7">
    <location>
        <position position="136"/>
    </location>
    <ligand>
        <name>Mn(2+)</name>
        <dbReference type="ChEBI" id="CHEBI:29035"/>
        <label>1</label>
    </ligand>
</feature>
<dbReference type="PROSITE" id="PS51409">
    <property type="entry name" value="ARGINASE_2"/>
    <property type="match status" value="1"/>
</dbReference>
<evidence type="ECO:0000256" key="7">
    <source>
        <dbReference type="PIRSR" id="PIRSR036979-1"/>
    </source>
</evidence>
<keyword evidence="2 5" id="KW-0378">Hydrolase</keyword>
<dbReference type="NCBIfam" id="TIGR01227">
    <property type="entry name" value="hutG"/>
    <property type="match status" value="1"/>
</dbReference>
<evidence type="ECO:0000256" key="2">
    <source>
        <dbReference type="ARBA" id="ARBA00022801"/>
    </source>
</evidence>
<dbReference type="RefSeq" id="WP_101357350.1">
    <property type="nucleotide sequence ID" value="NZ_NKXO01000001.1"/>
</dbReference>
<feature type="binding site" evidence="5">
    <location>
        <position position="164"/>
    </location>
    <ligand>
        <name>Mn(2+)</name>
        <dbReference type="ChEBI" id="CHEBI:29035"/>
        <label>2</label>
    </ligand>
</feature>
<name>A0A2N3IKV2_9BACT</name>
<evidence type="ECO:0000256" key="6">
    <source>
        <dbReference type="NCBIfam" id="TIGR01227"/>
    </source>
</evidence>